<dbReference type="RefSeq" id="WP_221559417.1">
    <property type="nucleotide sequence ID" value="NZ_JAIGNO010000010.1"/>
</dbReference>
<comment type="caution">
    <text evidence="5">The sequence shown here is derived from an EMBL/GenBank/DDBJ whole genome shotgun (WGS) entry which is preliminary data.</text>
</comment>
<keyword evidence="6" id="KW-1185">Reference proteome</keyword>
<keyword evidence="2" id="KW-0812">Transmembrane</keyword>
<dbReference type="Proteomes" id="UP000755104">
    <property type="component" value="Unassembled WGS sequence"/>
</dbReference>
<dbReference type="InterPro" id="IPR014747">
    <property type="entry name" value="Bac_photo_RC_H_C"/>
</dbReference>
<dbReference type="SUPFAM" id="SSF81490">
    <property type="entry name" value="Photosystem II reaction centre subunit H, transmembrane region"/>
    <property type="match status" value="1"/>
</dbReference>
<dbReference type="Pfam" id="PF03967">
    <property type="entry name" value="PRCH"/>
    <property type="match status" value="1"/>
</dbReference>
<keyword evidence="2" id="KW-1133">Transmembrane helix</keyword>
<reference evidence="5 6" key="1">
    <citation type="submission" date="2021-08" db="EMBL/GenBank/DDBJ databases">
        <title>Comparative Genomics Analysis of the Genus Qipengyuania Reveals Extensive Genetic Diversity and Metabolic Versatility, Including the Description of Fifteen Novel Species.</title>
        <authorList>
            <person name="Liu Y."/>
        </authorList>
    </citation>
    <scope>NUCLEOTIDE SEQUENCE [LARGE SCALE GENOMIC DNA]</scope>
    <source>
        <strain evidence="5 6">6D47A</strain>
    </source>
</reference>
<dbReference type="InterPro" id="IPR011033">
    <property type="entry name" value="PRC_barrel-like_sf"/>
</dbReference>
<dbReference type="InterPro" id="IPR015810">
    <property type="entry name" value="Photo_RC_H_N"/>
</dbReference>
<evidence type="ECO:0000259" key="4">
    <source>
        <dbReference type="Pfam" id="PF05239"/>
    </source>
</evidence>
<dbReference type="SUPFAM" id="SSF50346">
    <property type="entry name" value="PRC-barrel domain"/>
    <property type="match status" value="1"/>
</dbReference>
<feature type="domain" description="PRC-barrel" evidence="4">
    <location>
        <begin position="146"/>
        <end position="214"/>
    </location>
</feature>
<dbReference type="Gene3D" id="3.90.50.10">
    <property type="entry name" value="Photosynthetic Reaction Center, subunit H, domain 2"/>
    <property type="match status" value="1"/>
</dbReference>
<evidence type="ECO:0000313" key="5">
    <source>
        <dbReference type="EMBL" id="MBX7483537.1"/>
    </source>
</evidence>
<feature type="transmembrane region" description="Helical" evidence="2">
    <location>
        <begin position="12"/>
        <end position="31"/>
    </location>
</feature>
<protein>
    <submittedName>
        <fullName evidence="5">Photosynthetic reaction center subunit H</fullName>
    </submittedName>
</protein>
<dbReference type="Pfam" id="PF05239">
    <property type="entry name" value="PRC"/>
    <property type="match status" value="1"/>
</dbReference>
<name>A0ABS7JEU3_9SPHN</name>
<dbReference type="NCBIfam" id="TIGR01150">
    <property type="entry name" value="puhA"/>
    <property type="match status" value="1"/>
</dbReference>
<organism evidence="5 6">
    <name type="scientific">Qipengyuania qiaonensis</name>
    <dbReference type="NCBI Taxonomy" id="2867240"/>
    <lineage>
        <taxon>Bacteria</taxon>
        <taxon>Pseudomonadati</taxon>
        <taxon>Pseudomonadota</taxon>
        <taxon>Alphaproteobacteria</taxon>
        <taxon>Sphingomonadales</taxon>
        <taxon>Erythrobacteraceae</taxon>
        <taxon>Qipengyuania</taxon>
    </lineage>
</organism>
<sequence length="256" mass="27568">MDDVKIVGTLDVTQLVFYAFVLFFIALIFYLRREDRREGYPLEDEATGRVETPGGPLSTASPKTFVLPHGQGSVTPDRNRREPVDIAAKRAFGSNGAAFVPTGNPFADRLGPASWAERMHTPDLTAAGAPRIVPLSSTDHVTVAGRDADPVGMSVIGADGKEAGKVADVWVDMSEHHIRYLEVATTGGNVLAPMAMAKVHGRKGVIVIDAIRADQFADVPKPATAGQITLNEEERVVAYFGGGYLYADPRRQEPVL</sequence>
<dbReference type="EMBL" id="JAIGNO010000010">
    <property type="protein sequence ID" value="MBX7483537.1"/>
    <property type="molecule type" value="Genomic_DNA"/>
</dbReference>
<dbReference type="InterPro" id="IPR037097">
    <property type="entry name" value="Photo_RC_H_N_sf"/>
</dbReference>
<gene>
    <name evidence="5" type="primary">puhA</name>
    <name evidence="5" type="ORF">K3174_13460</name>
</gene>
<accession>A0ABS7JEU3</accession>
<evidence type="ECO:0000256" key="1">
    <source>
        <dbReference type="SAM" id="MobiDB-lite"/>
    </source>
</evidence>
<evidence type="ECO:0000256" key="2">
    <source>
        <dbReference type="SAM" id="Phobius"/>
    </source>
</evidence>
<feature type="region of interest" description="Disordered" evidence="1">
    <location>
        <begin position="42"/>
        <end position="79"/>
    </location>
</feature>
<dbReference type="InterPro" id="IPR005652">
    <property type="entry name" value="Photo_RC_H"/>
</dbReference>
<keyword evidence="2" id="KW-0472">Membrane</keyword>
<proteinExistence type="predicted"/>
<dbReference type="InterPro" id="IPR027275">
    <property type="entry name" value="PRC-brl_dom"/>
</dbReference>
<evidence type="ECO:0000313" key="6">
    <source>
        <dbReference type="Proteomes" id="UP000755104"/>
    </source>
</evidence>
<evidence type="ECO:0000259" key="3">
    <source>
        <dbReference type="Pfam" id="PF03967"/>
    </source>
</evidence>
<feature type="domain" description="Photosynthetic reaction centre H subunit N-terminal" evidence="3">
    <location>
        <begin position="5"/>
        <end position="136"/>
    </location>
</feature>
<dbReference type="Gene3D" id="4.10.540.10">
    <property type="entry name" value="Photosynthetic reaction centre, H subunit, N-terminal domain"/>
    <property type="match status" value="1"/>
</dbReference>